<feature type="domain" description="Purple acid phosphatase N-terminal" evidence="4">
    <location>
        <begin position="43"/>
        <end position="143"/>
    </location>
</feature>
<dbReference type="SUPFAM" id="SSF49363">
    <property type="entry name" value="Purple acid phosphatase, N-terminal domain"/>
    <property type="match status" value="1"/>
</dbReference>
<protein>
    <submittedName>
        <fullName evidence="5">Metallophosphoesterase</fullName>
    </submittedName>
</protein>
<sequence length="467" mass="50927">MKKLSSLKLGAVLFCAALPAFHGAPVMAQDQSDPILAPASVLPERIILNLTQDTAHEMAITWRSAPGRSGQVQYAEATAGPDYVKTPMVLDALTDDATFAVREDPEFSAAYHSATLTGLKPGTVYAYRVGDGAHWSEWFQFRTGEAEPEPFRFIYLGDMQNNVLSEASRTLRMAFRQAGDAAFVIHAGDLINRHNSDIEWGEWFASGGFLYAQTPQMPTPGNHEYGKDKSARAGSSVTGQWRRQFTLPENGPAAMADLAETNWYTDYQGLRLISVDSMQVDRDPEARAAIIGWLDGLLAQNPNHWTVIFLHFPLFSSEPDRDNPKVRAALKPLIDKYGVDLVLQGHDHGYARGAIGPNGPAPDDAGATYAVSVAGPKMYPVAPLPWARKSASHTQAYQVIDVSQTELTYRAFTATGEALDEVVLKKPSAALSTRAAFRQLGGKRNRDYFFRPIAVGGGDGYGSSFSP</sequence>
<dbReference type="GO" id="GO:0046872">
    <property type="term" value="F:metal ion binding"/>
    <property type="evidence" value="ECO:0007669"/>
    <property type="project" value="InterPro"/>
</dbReference>
<reference evidence="5 6" key="1">
    <citation type="submission" date="2019-12" db="EMBL/GenBank/DDBJ databases">
        <title>Genomic-based taxomic classification of the family Erythrobacteraceae.</title>
        <authorList>
            <person name="Xu L."/>
        </authorList>
    </citation>
    <scope>NUCLEOTIDE SEQUENCE [LARGE SCALE GENOMIC DNA]</scope>
    <source>
        <strain evidence="5 6">LMG 29518</strain>
    </source>
</reference>
<dbReference type="OrthoDB" id="9809781at2"/>
<dbReference type="EMBL" id="WTYT01000007">
    <property type="protein sequence ID" value="MXO67143.1"/>
    <property type="molecule type" value="Genomic_DNA"/>
</dbReference>
<organism evidence="5 6">
    <name type="scientific">Altericroceibacterium endophyticum</name>
    <dbReference type="NCBI Taxonomy" id="1808508"/>
    <lineage>
        <taxon>Bacteria</taxon>
        <taxon>Pseudomonadati</taxon>
        <taxon>Pseudomonadota</taxon>
        <taxon>Alphaproteobacteria</taxon>
        <taxon>Sphingomonadales</taxon>
        <taxon>Erythrobacteraceae</taxon>
        <taxon>Altericroceibacterium</taxon>
    </lineage>
</organism>
<evidence type="ECO:0000259" key="3">
    <source>
        <dbReference type="Pfam" id="PF00149"/>
    </source>
</evidence>
<proteinExistence type="predicted"/>
<dbReference type="SUPFAM" id="SSF56300">
    <property type="entry name" value="Metallo-dependent phosphatases"/>
    <property type="match status" value="1"/>
</dbReference>
<evidence type="ECO:0000256" key="1">
    <source>
        <dbReference type="ARBA" id="ARBA00022729"/>
    </source>
</evidence>
<gene>
    <name evidence="5" type="ORF">GRI91_15365</name>
</gene>
<feature type="signal peptide" evidence="2">
    <location>
        <begin position="1"/>
        <end position="28"/>
    </location>
</feature>
<keyword evidence="1 2" id="KW-0732">Signal</keyword>
<dbReference type="Proteomes" id="UP000438476">
    <property type="component" value="Unassembled WGS sequence"/>
</dbReference>
<dbReference type="InterPro" id="IPR004843">
    <property type="entry name" value="Calcineurin-like_PHP"/>
</dbReference>
<dbReference type="AlphaFoldDB" id="A0A6I4TAX9"/>
<dbReference type="PANTHER" id="PTHR45867">
    <property type="entry name" value="PURPLE ACID PHOSPHATASE"/>
    <property type="match status" value="1"/>
</dbReference>
<name>A0A6I4TAX9_9SPHN</name>
<keyword evidence="6" id="KW-1185">Reference proteome</keyword>
<dbReference type="Gene3D" id="2.60.40.380">
    <property type="entry name" value="Purple acid phosphatase-like, N-terminal"/>
    <property type="match status" value="1"/>
</dbReference>
<evidence type="ECO:0000313" key="6">
    <source>
        <dbReference type="Proteomes" id="UP000438476"/>
    </source>
</evidence>
<dbReference type="CDD" id="cd00063">
    <property type="entry name" value="FN3"/>
    <property type="match status" value="1"/>
</dbReference>
<dbReference type="Pfam" id="PF00149">
    <property type="entry name" value="Metallophos"/>
    <property type="match status" value="1"/>
</dbReference>
<dbReference type="Pfam" id="PF16656">
    <property type="entry name" value="Pur_ac_phosph_N"/>
    <property type="match status" value="1"/>
</dbReference>
<dbReference type="Gene3D" id="3.60.21.10">
    <property type="match status" value="1"/>
</dbReference>
<dbReference type="GO" id="GO:0003993">
    <property type="term" value="F:acid phosphatase activity"/>
    <property type="evidence" value="ECO:0007669"/>
    <property type="project" value="InterPro"/>
</dbReference>
<evidence type="ECO:0000256" key="2">
    <source>
        <dbReference type="SAM" id="SignalP"/>
    </source>
</evidence>
<dbReference type="RefSeq" id="WP_160737583.1">
    <property type="nucleotide sequence ID" value="NZ_WTYT01000007.1"/>
</dbReference>
<comment type="caution">
    <text evidence="5">The sequence shown here is derived from an EMBL/GenBank/DDBJ whole genome shotgun (WGS) entry which is preliminary data.</text>
</comment>
<evidence type="ECO:0000313" key="5">
    <source>
        <dbReference type="EMBL" id="MXO67143.1"/>
    </source>
</evidence>
<dbReference type="InterPro" id="IPR015914">
    <property type="entry name" value="PAPs_N"/>
</dbReference>
<dbReference type="InterPro" id="IPR008963">
    <property type="entry name" value="Purple_acid_Pase-like_N"/>
</dbReference>
<dbReference type="PANTHER" id="PTHR45867:SF3">
    <property type="entry name" value="ACID PHOSPHATASE TYPE 7"/>
    <property type="match status" value="1"/>
</dbReference>
<evidence type="ECO:0000259" key="4">
    <source>
        <dbReference type="Pfam" id="PF16656"/>
    </source>
</evidence>
<dbReference type="InterPro" id="IPR003961">
    <property type="entry name" value="FN3_dom"/>
</dbReference>
<feature type="domain" description="Calcineurin-like phosphoesterase" evidence="3">
    <location>
        <begin position="152"/>
        <end position="350"/>
    </location>
</feature>
<accession>A0A6I4TAX9</accession>
<dbReference type="InterPro" id="IPR029052">
    <property type="entry name" value="Metallo-depent_PP-like"/>
</dbReference>
<feature type="chain" id="PRO_5026325821" evidence="2">
    <location>
        <begin position="29"/>
        <end position="467"/>
    </location>
</feature>